<dbReference type="Proteomes" id="UP000602759">
    <property type="component" value="Unassembled WGS sequence"/>
</dbReference>
<evidence type="ECO:0000313" key="7">
    <source>
        <dbReference type="Proteomes" id="UP000602759"/>
    </source>
</evidence>
<dbReference type="InterPro" id="IPR017850">
    <property type="entry name" value="Alkaline_phosphatase_core_sf"/>
</dbReference>
<proteinExistence type="inferred from homology"/>
<gene>
    <name evidence="6" type="ORF">H8B06_10190</name>
</gene>
<sequence>MNNQRRDFLKKALLLTGMAGIEQTIPAAIQRALAIEPMPGSSFMDAEHIVILMQENRSFDHGFGSLNGIRGFNDPRYIKLPNGNPIWFQPDRQGNTYAPFRLNLMDSKSTWMGAVPHSRHSQVDAFNDGHYDGWIEAKRVGKDYANIPLTMGYYNRQDIPFNYALADAFTICDQHFCSAMSSTWPNRFFFWTGTVRAAQNKNAKAEMRNELPFGAGKWPTFPELLEDTGIPWKIYQNDVSCGGGFSGEERSWLASFSCNPLERFQKYNVQFSDRYITNLEIQVDQLPKEIAVLEEQLQKMSREDKQYHKVQDALKQKKKVLQTAEQALETWSPSNFSKLPQHEKNLYQKAFITNKNDPDYRRLDKLQYTDHKGKKQEMDIPKGDILHQFRQDVQDGALPAVSWLIPAQRYSDHPSSPWYGSWYISEIIDILTQNPKVWQKTIFILTYDENDGYFDHIPPFTPPNPYVANSGKCSAGIDPAIEYITAEQELAEGRSKKTVRTGPIGLGYRVPLIVASPWSKGGKVCSQVFDHTSTLQFLEKFLSHKYNCRIASDQISDWRRTICGDLTAIFNPADNPKANDELPFIKRNSYLENIHQTQYKALPTFGLLTAKDIAKGKDRPHHVDLMPKQEQGIRRSCSLPYELYVEGKITEGAFDLEFRVDNTIFGDRSAGSPFTVYAAGTIRHYAVKAGDSLSDRFVYAPKQGMDLHVHGPNGFFRRFKDKHHPAPISTSLDYEREAKNFTGRIQLSLENKSQQTIQIYIQDKGYGQKTRTLHVAAGKRLVELIDLQASQHWYDFEITANGYPDFLWAYAGRVETGHLGYTDPQIAQV</sequence>
<evidence type="ECO:0000256" key="1">
    <source>
        <dbReference type="ARBA" id="ARBA00009717"/>
    </source>
</evidence>
<dbReference type="Pfam" id="PF04185">
    <property type="entry name" value="Phosphoesterase"/>
    <property type="match status" value="2"/>
</dbReference>
<evidence type="ECO:0000259" key="5">
    <source>
        <dbReference type="Pfam" id="PF05506"/>
    </source>
</evidence>
<evidence type="ECO:0000256" key="4">
    <source>
        <dbReference type="SAM" id="Coils"/>
    </source>
</evidence>
<dbReference type="EMBL" id="JACOIK010000006">
    <property type="protein sequence ID" value="MBD1433196.1"/>
    <property type="molecule type" value="Genomic_DNA"/>
</dbReference>
<comment type="caution">
    <text evidence="6">The sequence shown here is derived from an EMBL/GenBank/DDBJ whole genome shotgun (WGS) entry which is preliminary data.</text>
</comment>
<feature type="coiled-coil region" evidence="4">
    <location>
        <begin position="276"/>
        <end position="327"/>
    </location>
</feature>
<organism evidence="6 7">
    <name type="scientific">Sphingobacterium micropteri</name>
    <dbReference type="NCBI Taxonomy" id="2763501"/>
    <lineage>
        <taxon>Bacteria</taxon>
        <taxon>Pseudomonadati</taxon>
        <taxon>Bacteroidota</taxon>
        <taxon>Sphingobacteriia</taxon>
        <taxon>Sphingobacteriales</taxon>
        <taxon>Sphingobacteriaceae</taxon>
        <taxon>Sphingobacterium</taxon>
    </lineage>
</organism>
<keyword evidence="3" id="KW-0378">Hydrolase</keyword>
<evidence type="ECO:0000256" key="3">
    <source>
        <dbReference type="ARBA" id="ARBA00022801"/>
    </source>
</evidence>
<dbReference type="Pfam" id="PF05506">
    <property type="entry name" value="PLipase_C_C"/>
    <property type="match status" value="2"/>
</dbReference>
<dbReference type="InterPro" id="IPR008475">
    <property type="entry name" value="PLipase_C_C"/>
</dbReference>
<dbReference type="InterPro" id="IPR006311">
    <property type="entry name" value="TAT_signal"/>
</dbReference>
<dbReference type="PANTHER" id="PTHR31956">
    <property type="entry name" value="NON-SPECIFIC PHOSPHOLIPASE C4-RELATED"/>
    <property type="match status" value="1"/>
</dbReference>
<keyword evidence="4" id="KW-0175">Coiled coil</keyword>
<reference evidence="6 7" key="1">
    <citation type="submission" date="2020-08" db="EMBL/GenBank/DDBJ databases">
        <title>Sphingobacterium sp. DN00404 isolated from aquaculture water.</title>
        <authorList>
            <person name="Zhang M."/>
        </authorList>
    </citation>
    <scope>NUCLEOTIDE SEQUENCE [LARGE SCALE GENOMIC DNA]</scope>
    <source>
        <strain evidence="6 7">DN00404</strain>
    </source>
</reference>
<dbReference type="Gene3D" id="3.40.720.10">
    <property type="entry name" value="Alkaline Phosphatase, subunit A"/>
    <property type="match status" value="2"/>
</dbReference>
<evidence type="ECO:0000313" key="6">
    <source>
        <dbReference type="EMBL" id="MBD1433196.1"/>
    </source>
</evidence>
<keyword evidence="7" id="KW-1185">Reference proteome</keyword>
<protein>
    <recommendedName>
        <fullName evidence="2">phospholipase C</fullName>
        <ecNumber evidence="2">3.1.4.3</ecNumber>
    </recommendedName>
</protein>
<evidence type="ECO:0000256" key="2">
    <source>
        <dbReference type="ARBA" id="ARBA00012018"/>
    </source>
</evidence>
<dbReference type="InterPro" id="IPR007312">
    <property type="entry name" value="Phosphoesterase"/>
</dbReference>
<dbReference type="InterPro" id="IPR017767">
    <property type="entry name" value="PC-PLC"/>
</dbReference>
<accession>A0ABR7YPF0</accession>
<comment type="similarity">
    <text evidence="1">Belongs to the bacterial phospholipase C family.</text>
</comment>
<dbReference type="NCBIfam" id="TIGR03396">
    <property type="entry name" value="PC_PLC"/>
    <property type="match status" value="1"/>
</dbReference>
<feature type="domain" description="Bacterial phospholipase C C-terminal" evidence="5">
    <location>
        <begin position="636"/>
        <end position="720"/>
    </location>
</feature>
<dbReference type="EC" id="3.1.4.3" evidence="2"/>
<dbReference type="PANTHER" id="PTHR31956:SF1">
    <property type="entry name" value="NON-SPECIFIC PHOSPHOLIPASE C1"/>
    <property type="match status" value="1"/>
</dbReference>
<dbReference type="PROSITE" id="PS51318">
    <property type="entry name" value="TAT"/>
    <property type="match status" value="1"/>
</dbReference>
<feature type="domain" description="Bacterial phospholipase C C-terminal" evidence="5">
    <location>
        <begin position="730"/>
        <end position="813"/>
    </location>
</feature>
<name>A0ABR7YPF0_9SPHI</name>